<dbReference type="Proteomes" id="UP000542674">
    <property type="component" value="Unassembled WGS sequence"/>
</dbReference>
<accession>A0A7W7TAA0</accession>
<sequence>MSTVESSAAVAPPIGQQFNLAVSNDSTAEINVMLFASMGGGQPVTTLVWRSLRLVPQQAISFGWTYTLNFVLGAQGQLGPGENYDPVQILDAVPGVSNQITLALVDGHLQLVDARPGPPGTLLIRQDDDLPPFSGNVGVGIDGLGTFITNVQPSTQQGFGYAPQLWIGTGTFEQGQMMSTMGINTKAALTFPAGVDHAQAAFDGSSWSIEY</sequence>
<reference evidence="1 2" key="1">
    <citation type="submission" date="2020-08" db="EMBL/GenBank/DDBJ databases">
        <title>Sequencing the genomes of 1000 actinobacteria strains.</title>
        <authorList>
            <person name="Klenk H.-P."/>
        </authorList>
    </citation>
    <scope>NUCLEOTIDE SEQUENCE [LARGE SCALE GENOMIC DNA]</scope>
    <source>
        <strain evidence="1 2">DSM 45084</strain>
    </source>
</reference>
<proteinExistence type="predicted"/>
<protein>
    <submittedName>
        <fullName evidence="1">Uncharacterized protein</fullName>
    </submittedName>
</protein>
<dbReference type="RefSeq" id="WP_184675075.1">
    <property type="nucleotide sequence ID" value="NZ_BAABAI010000021.1"/>
</dbReference>
<name>A0A7W7TAA0_9PSEU</name>
<evidence type="ECO:0000313" key="1">
    <source>
        <dbReference type="EMBL" id="MBB4969411.1"/>
    </source>
</evidence>
<organism evidence="1 2">
    <name type="scientific">Saccharothrix violaceirubra</name>
    <dbReference type="NCBI Taxonomy" id="413306"/>
    <lineage>
        <taxon>Bacteria</taxon>
        <taxon>Bacillati</taxon>
        <taxon>Actinomycetota</taxon>
        <taxon>Actinomycetes</taxon>
        <taxon>Pseudonocardiales</taxon>
        <taxon>Pseudonocardiaceae</taxon>
        <taxon>Saccharothrix</taxon>
    </lineage>
</organism>
<keyword evidence="2" id="KW-1185">Reference proteome</keyword>
<evidence type="ECO:0000313" key="2">
    <source>
        <dbReference type="Proteomes" id="UP000542674"/>
    </source>
</evidence>
<gene>
    <name evidence="1" type="ORF">F4559_006770</name>
</gene>
<comment type="caution">
    <text evidence="1">The sequence shown here is derived from an EMBL/GenBank/DDBJ whole genome shotgun (WGS) entry which is preliminary data.</text>
</comment>
<dbReference type="EMBL" id="JACHJS010000001">
    <property type="protein sequence ID" value="MBB4969411.1"/>
    <property type="molecule type" value="Genomic_DNA"/>
</dbReference>
<dbReference type="AlphaFoldDB" id="A0A7W7TAA0"/>